<feature type="chain" id="PRO_5045048495" evidence="1">
    <location>
        <begin position="23"/>
        <end position="131"/>
    </location>
</feature>
<organism evidence="2 3">
    <name type="scientific">Oculimacula yallundae</name>
    <dbReference type="NCBI Taxonomy" id="86028"/>
    <lineage>
        <taxon>Eukaryota</taxon>
        <taxon>Fungi</taxon>
        <taxon>Dikarya</taxon>
        <taxon>Ascomycota</taxon>
        <taxon>Pezizomycotina</taxon>
        <taxon>Leotiomycetes</taxon>
        <taxon>Helotiales</taxon>
        <taxon>Ploettnerulaceae</taxon>
        <taxon>Oculimacula</taxon>
    </lineage>
</organism>
<feature type="signal peptide" evidence="1">
    <location>
        <begin position="1"/>
        <end position="22"/>
    </location>
</feature>
<dbReference type="EMBL" id="JAZHXI010000001">
    <property type="protein sequence ID" value="KAL2075973.1"/>
    <property type="molecule type" value="Genomic_DNA"/>
</dbReference>
<gene>
    <name evidence="2" type="ORF">VTL71DRAFT_916</name>
</gene>
<dbReference type="Proteomes" id="UP001595075">
    <property type="component" value="Unassembled WGS sequence"/>
</dbReference>
<evidence type="ECO:0000313" key="2">
    <source>
        <dbReference type="EMBL" id="KAL2075973.1"/>
    </source>
</evidence>
<name>A0ABR4D1E4_9HELO</name>
<reference evidence="2 3" key="1">
    <citation type="journal article" date="2024" name="Commun. Biol.">
        <title>Comparative genomic analysis of thermophilic fungi reveals convergent evolutionary adaptations and gene losses.</title>
        <authorList>
            <person name="Steindorff A.S."/>
            <person name="Aguilar-Pontes M.V."/>
            <person name="Robinson A.J."/>
            <person name="Andreopoulos B."/>
            <person name="LaButti K."/>
            <person name="Kuo A."/>
            <person name="Mondo S."/>
            <person name="Riley R."/>
            <person name="Otillar R."/>
            <person name="Haridas S."/>
            <person name="Lipzen A."/>
            <person name="Grimwood J."/>
            <person name="Schmutz J."/>
            <person name="Clum A."/>
            <person name="Reid I.D."/>
            <person name="Moisan M.C."/>
            <person name="Butler G."/>
            <person name="Nguyen T.T.M."/>
            <person name="Dewar K."/>
            <person name="Conant G."/>
            <person name="Drula E."/>
            <person name="Henrissat B."/>
            <person name="Hansel C."/>
            <person name="Singer S."/>
            <person name="Hutchinson M.I."/>
            <person name="de Vries R.P."/>
            <person name="Natvig D.O."/>
            <person name="Powell A.J."/>
            <person name="Tsang A."/>
            <person name="Grigoriev I.V."/>
        </authorList>
    </citation>
    <scope>NUCLEOTIDE SEQUENCE [LARGE SCALE GENOMIC DNA]</scope>
    <source>
        <strain evidence="2 3">CBS 494.80</strain>
    </source>
</reference>
<keyword evidence="1" id="KW-0732">Signal</keyword>
<evidence type="ECO:0000313" key="3">
    <source>
        <dbReference type="Proteomes" id="UP001595075"/>
    </source>
</evidence>
<accession>A0ABR4D1E4</accession>
<proteinExistence type="predicted"/>
<comment type="caution">
    <text evidence="2">The sequence shown here is derived from an EMBL/GenBank/DDBJ whole genome shotgun (WGS) entry which is preliminary data.</text>
</comment>
<sequence>MHFPYSLLSTVAFLNAFSLVLGAPIQASPDLIIAARTNDPVASIIAIIERGIVGSGCFGGTGTGCVIKHHKRREVLLAREPEAVSEPEPEPLEKEDLVQVQVIETKRKEPVRRDDVAGYLLSFHWKGLVLV</sequence>
<keyword evidence="3" id="KW-1185">Reference proteome</keyword>
<evidence type="ECO:0000256" key="1">
    <source>
        <dbReference type="SAM" id="SignalP"/>
    </source>
</evidence>
<protein>
    <submittedName>
        <fullName evidence="2">Uncharacterized protein</fullName>
    </submittedName>
</protein>